<dbReference type="InterPro" id="IPR013785">
    <property type="entry name" value="Aldolase_TIM"/>
</dbReference>
<feature type="compositionally biased region" description="Basic and acidic residues" evidence="3">
    <location>
        <begin position="347"/>
        <end position="357"/>
    </location>
</feature>
<keyword evidence="5" id="KW-1185">Reference proteome</keyword>
<dbReference type="PANTHER" id="PTHR42738:SF7">
    <property type="entry name" value="HYDROXYMETHYLGLUTARYL-COA LYASE"/>
    <property type="match status" value="1"/>
</dbReference>
<gene>
    <name evidence="4" type="ORF">GIB67_039812</name>
</gene>
<keyword evidence="2" id="KW-0456">Lyase</keyword>
<organism evidence="4 5">
    <name type="scientific">Kingdonia uniflora</name>
    <dbReference type="NCBI Taxonomy" id="39325"/>
    <lineage>
        <taxon>Eukaryota</taxon>
        <taxon>Viridiplantae</taxon>
        <taxon>Streptophyta</taxon>
        <taxon>Embryophyta</taxon>
        <taxon>Tracheophyta</taxon>
        <taxon>Spermatophyta</taxon>
        <taxon>Magnoliopsida</taxon>
        <taxon>Ranunculales</taxon>
        <taxon>Circaeasteraceae</taxon>
        <taxon>Kingdonia</taxon>
    </lineage>
</organism>
<dbReference type="GO" id="GO:0005739">
    <property type="term" value="C:mitochondrion"/>
    <property type="evidence" value="ECO:0007669"/>
    <property type="project" value="TreeGrafter"/>
</dbReference>
<accession>A0A7J7P353</accession>
<dbReference type="EMBL" id="JACGCM010000309">
    <property type="protein sequence ID" value="KAF6173861.1"/>
    <property type="molecule type" value="Genomic_DNA"/>
</dbReference>
<evidence type="ECO:0000313" key="5">
    <source>
        <dbReference type="Proteomes" id="UP000541444"/>
    </source>
</evidence>
<evidence type="ECO:0000256" key="2">
    <source>
        <dbReference type="ARBA" id="ARBA00023239"/>
    </source>
</evidence>
<dbReference type="Gene3D" id="3.20.20.70">
    <property type="entry name" value="Aldolase class I"/>
    <property type="match status" value="2"/>
</dbReference>
<reference evidence="4 5" key="1">
    <citation type="journal article" date="2020" name="IScience">
        <title>Genome Sequencing of the Endangered Kingdonia uniflora (Circaeasteraceae, Ranunculales) Reveals Potential Mechanisms of Evolutionary Specialization.</title>
        <authorList>
            <person name="Sun Y."/>
            <person name="Deng T."/>
            <person name="Zhang A."/>
            <person name="Moore M.J."/>
            <person name="Landis J.B."/>
            <person name="Lin N."/>
            <person name="Zhang H."/>
            <person name="Zhang X."/>
            <person name="Huang J."/>
            <person name="Zhang X."/>
            <person name="Sun H."/>
            <person name="Wang H."/>
        </authorList>
    </citation>
    <scope>NUCLEOTIDE SEQUENCE [LARGE SCALE GENOMIC DNA]</scope>
    <source>
        <strain evidence="4">TB1705</strain>
        <tissue evidence="4">Leaf</tissue>
    </source>
</reference>
<dbReference type="GO" id="GO:0006552">
    <property type="term" value="P:L-leucine catabolic process"/>
    <property type="evidence" value="ECO:0007669"/>
    <property type="project" value="TreeGrafter"/>
</dbReference>
<feature type="region of interest" description="Disordered" evidence="3">
    <location>
        <begin position="316"/>
        <end position="379"/>
    </location>
</feature>
<dbReference type="GO" id="GO:0004419">
    <property type="term" value="F:hydroxymethylglutaryl-CoA lyase activity"/>
    <property type="evidence" value="ECO:0007669"/>
    <property type="project" value="TreeGrafter"/>
</dbReference>
<dbReference type="InterPro" id="IPR043594">
    <property type="entry name" value="HMGL"/>
</dbReference>
<dbReference type="GO" id="GO:0046951">
    <property type="term" value="P:ketone body biosynthetic process"/>
    <property type="evidence" value="ECO:0007669"/>
    <property type="project" value="TreeGrafter"/>
</dbReference>
<feature type="compositionally biased region" description="Basic and acidic residues" evidence="3">
    <location>
        <begin position="365"/>
        <end position="379"/>
    </location>
</feature>
<dbReference type="SUPFAM" id="SSF51569">
    <property type="entry name" value="Aldolase"/>
    <property type="match status" value="1"/>
</dbReference>
<dbReference type="PANTHER" id="PTHR42738">
    <property type="entry name" value="HYDROXYMETHYLGLUTARYL-COA LYASE"/>
    <property type="match status" value="1"/>
</dbReference>
<name>A0A7J7P353_9MAGN</name>
<dbReference type="Proteomes" id="UP000541444">
    <property type="component" value="Unassembled WGS sequence"/>
</dbReference>
<sequence>MDARSTHESNMTVIASDVNIGNSPSSPPIVGGKRGRSRGPTMLPNGEKKFVSANYLGQPNKGDQNHHDLVTTLGVQTRTHIPIIYADIKAVPRDNIKNIMKHLEGSFDMPDVFREYLRDRIVAVWRNFKSDLYAKYVKGKNPTVVKAGLAPEFVNIDDWRTFVDYCNSAVFQALSKQNSTDGKKLEAPACVGRNNMAVIRYNIFLKGIPSFVKIVEVGPRDGLQNEKNIVPTVVKVELIRRLASSGLPNLERLRVLSHQNGYHRYVSCVVGCPVEGAVHPSKVAHVVKELHNMGCYEISLGDSIGSVLLAPVQAPTSAGPETISRLSTKRPKEGSKPEPVPVLIKKVPKEETNKLLESETATKGGEFESKENIYKPEKL</sequence>
<dbReference type="GO" id="GO:0046872">
    <property type="term" value="F:metal ion binding"/>
    <property type="evidence" value="ECO:0007669"/>
    <property type="project" value="UniProtKB-KW"/>
</dbReference>
<keyword evidence="1" id="KW-0479">Metal-binding</keyword>
<evidence type="ECO:0000256" key="1">
    <source>
        <dbReference type="ARBA" id="ARBA00022723"/>
    </source>
</evidence>
<proteinExistence type="predicted"/>
<comment type="caution">
    <text evidence="4">The sequence shown here is derived from an EMBL/GenBank/DDBJ whole genome shotgun (WGS) entry which is preliminary data.</text>
</comment>
<evidence type="ECO:0000313" key="4">
    <source>
        <dbReference type="EMBL" id="KAF6173861.1"/>
    </source>
</evidence>
<feature type="region of interest" description="Disordered" evidence="3">
    <location>
        <begin position="17"/>
        <end position="41"/>
    </location>
</feature>
<dbReference type="OrthoDB" id="1905920at2759"/>
<protein>
    <submittedName>
        <fullName evidence="4">Uncharacterized protein</fullName>
    </submittedName>
</protein>
<dbReference type="AlphaFoldDB" id="A0A7J7P353"/>
<evidence type="ECO:0000256" key="3">
    <source>
        <dbReference type="SAM" id="MobiDB-lite"/>
    </source>
</evidence>